<keyword evidence="1" id="KW-0378">Hydrolase</keyword>
<dbReference type="Proteomes" id="UP000050865">
    <property type="component" value="Unassembled WGS sequence"/>
</dbReference>
<dbReference type="AlphaFoldDB" id="A0A0R2F7T8"/>
<protein>
    <recommendedName>
        <fullName evidence="5">6-phospho-beta-glucosidase</fullName>
    </recommendedName>
</protein>
<dbReference type="GO" id="GO:0005829">
    <property type="term" value="C:cytosol"/>
    <property type="evidence" value="ECO:0007669"/>
    <property type="project" value="TreeGrafter"/>
</dbReference>
<dbReference type="STRING" id="1423730.FC75_GL001241"/>
<evidence type="ECO:0000313" key="3">
    <source>
        <dbReference type="EMBL" id="KRN24440.1"/>
    </source>
</evidence>
<dbReference type="Pfam" id="PF00232">
    <property type="entry name" value="Glyco_hydro_1"/>
    <property type="match status" value="2"/>
</dbReference>
<dbReference type="GO" id="GO:0008422">
    <property type="term" value="F:beta-glucosidase activity"/>
    <property type="evidence" value="ECO:0007669"/>
    <property type="project" value="TreeGrafter"/>
</dbReference>
<accession>A0A0R2F7T8</accession>
<dbReference type="PANTHER" id="PTHR10353:SF122">
    <property type="entry name" value="6-PHOSPHO-BETA-GLUCOSIDASE ASCB-RELATED"/>
    <property type="match status" value="1"/>
</dbReference>
<dbReference type="PATRIC" id="fig|1423730.4.peg.1297"/>
<gene>
    <name evidence="3" type="ORF">FC75_GL001241</name>
</gene>
<comment type="similarity">
    <text evidence="2">Belongs to the glycosyl hydrolase 1 family.</text>
</comment>
<evidence type="ECO:0000256" key="2">
    <source>
        <dbReference type="RuleBase" id="RU003690"/>
    </source>
</evidence>
<dbReference type="SUPFAM" id="SSF51445">
    <property type="entry name" value="(Trans)glycosidases"/>
    <property type="match status" value="1"/>
</dbReference>
<proteinExistence type="inferred from homology"/>
<name>A0A0R2F7T8_9LACO</name>
<dbReference type="InterPro" id="IPR017853">
    <property type="entry name" value="GH"/>
</dbReference>
<dbReference type="EMBL" id="AYZJ01000023">
    <property type="protein sequence ID" value="KRN24440.1"/>
    <property type="molecule type" value="Genomic_DNA"/>
</dbReference>
<keyword evidence="1" id="KW-0326">Glycosidase</keyword>
<dbReference type="Gene3D" id="3.20.20.80">
    <property type="entry name" value="Glycosidases"/>
    <property type="match status" value="1"/>
</dbReference>
<dbReference type="PRINTS" id="PR00131">
    <property type="entry name" value="GLHYDRLASE1"/>
</dbReference>
<keyword evidence="4" id="KW-1185">Reference proteome</keyword>
<evidence type="ECO:0000256" key="1">
    <source>
        <dbReference type="ARBA" id="ARBA00023295"/>
    </source>
</evidence>
<dbReference type="PANTHER" id="PTHR10353">
    <property type="entry name" value="GLYCOSYL HYDROLASE"/>
    <property type="match status" value="1"/>
</dbReference>
<comment type="caution">
    <text evidence="3">The sequence shown here is derived from an EMBL/GenBank/DDBJ whole genome shotgun (WGS) entry which is preliminary data.</text>
</comment>
<evidence type="ECO:0008006" key="5">
    <source>
        <dbReference type="Google" id="ProtNLM"/>
    </source>
</evidence>
<organism evidence="3 4">
    <name type="scientific">Lacticaseibacillus camelliae DSM 22697 = JCM 13995</name>
    <dbReference type="NCBI Taxonomy" id="1423730"/>
    <lineage>
        <taxon>Bacteria</taxon>
        <taxon>Bacillati</taxon>
        <taxon>Bacillota</taxon>
        <taxon>Bacilli</taxon>
        <taxon>Lactobacillales</taxon>
        <taxon>Lactobacillaceae</taxon>
        <taxon>Lacticaseibacillus</taxon>
    </lineage>
</organism>
<evidence type="ECO:0000313" key="4">
    <source>
        <dbReference type="Proteomes" id="UP000050865"/>
    </source>
</evidence>
<dbReference type="PROSITE" id="PS00653">
    <property type="entry name" value="GLYCOSYL_HYDROL_F1_2"/>
    <property type="match status" value="1"/>
</dbReference>
<dbReference type="InterPro" id="IPR033132">
    <property type="entry name" value="GH_1_N_CS"/>
</dbReference>
<reference evidence="3 4" key="1">
    <citation type="journal article" date="2015" name="Genome Announc.">
        <title>Expanding the biotechnology potential of lactobacilli through comparative genomics of 213 strains and associated genera.</title>
        <authorList>
            <person name="Sun Z."/>
            <person name="Harris H.M."/>
            <person name="McCann A."/>
            <person name="Guo C."/>
            <person name="Argimon S."/>
            <person name="Zhang W."/>
            <person name="Yang X."/>
            <person name="Jeffery I.B."/>
            <person name="Cooney J.C."/>
            <person name="Kagawa T.F."/>
            <person name="Liu W."/>
            <person name="Song Y."/>
            <person name="Salvetti E."/>
            <person name="Wrobel A."/>
            <person name="Rasinkangas P."/>
            <person name="Parkhill J."/>
            <person name="Rea M.C."/>
            <person name="O'Sullivan O."/>
            <person name="Ritari J."/>
            <person name="Douillard F.P."/>
            <person name="Paul Ross R."/>
            <person name="Yang R."/>
            <person name="Briner A.E."/>
            <person name="Felis G.E."/>
            <person name="de Vos W.M."/>
            <person name="Barrangou R."/>
            <person name="Klaenhammer T.R."/>
            <person name="Caufield P.W."/>
            <person name="Cui Y."/>
            <person name="Zhang H."/>
            <person name="O'Toole P.W."/>
        </authorList>
    </citation>
    <scope>NUCLEOTIDE SEQUENCE [LARGE SCALE GENOMIC DNA]</scope>
    <source>
        <strain evidence="3 4">DSM 22697</strain>
    </source>
</reference>
<sequence length="504" mass="56498">MSQKGVFNLAFDDHFLWGGATAANQYEGGYRDGGKGLSTADVMTAGAYDKPRRVTWKNPTTGATGGTPMQFGQAGRQVPEGAEPAVLPGEYYPSHIATDFYHHYQEDIKLMSEMGFKVFRLSINWARIFPNGDDEEPNEAGLAFYDHVFDECKKYDIEPLVTLSHYETPLNLAIKYNGWASRKLIDFFVKYATTVIERYKGKVHYYLTFNEINMIDMSGFLGGGIINATEQTRAQGAHNQFVASALTVRAAHKIDPDVKIGQMLAYSPLYALTADPNDQLKAQVDMQDTYFFADVQTGGHYPAYRLKKYARDGIKLDDTPEDYELLAHYPADFLSFSCYGSNTVTTHKTAGSDAGNFMAGVKNPYLKTNAWGWATDPQVLRIALNNLYDRYHKPLWVVENGIGWADELTADGKVHDSYRIEYLQQNIAAMRDAVTLDGVDLMGYTMWGCIDLVSAGTGEMKKRYGFVYVDRDDQGNGTLARTPKDSFYWYKKVIATNGEDLSNN</sequence>
<dbReference type="InterPro" id="IPR001360">
    <property type="entry name" value="Glyco_hydro_1"/>
</dbReference>
<dbReference type="GO" id="GO:0016052">
    <property type="term" value="P:carbohydrate catabolic process"/>
    <property type="evidence" value="ECO:0007669"/>
    <property type="project" value="TreeGrafter"/>
</dbReference>